<feature type="non-terminal residue" evidence="2">
    <location>
        <position position="161"/>
    </location>
</feature>
<dbReference type="GO" id="GO:0004672">
    <property type="term" value="F:protein kinase activity"/>
    <property type="evidence" value="ECO:0007669"/>
    <property type="project" value="InterPro"/>
</dbReference>
<keyword evidence="3" id="KW-1185">Reference proteome</keyword>
<dbReference type="SUPFAM" id="SSF56112">
    <property type="entry name" value="Protein kinase-like (PK-like)"/>
    <property type="match status" value="1"/>
</dbReference>
<evidence type="ECO:0000313" key="2">
    <source>
        <dbReference type="EMBL" id="KIK14032.1"/>
    </source>
</evidence>
<dbReference type="GO" id="GO:0005524">
    <property type="term" value="F:ATP binding"/>
    <property type="evidence" value="ECO:0007669"/>
    <property type="project" value="InterPro"/>
</dbReference>
<evidence type="ECO:0000259" key="1">
    <source>
        <dbReference type="PROSITE" id="PS50011"/>
    </source>
</evidence>
<name>A0A0C9YV58_9AGAM</name>
<dbReference type="HOGENOM" id="CLU_110087_0_0_1"/>
<dbReference type="EMBL" id="KN833960">
    <property type="protein sequence ID" value="KIK14032.1"/>
    <property type="molecule type" value="Genomic_DNA"/>
</dbReference>
<reference evidence="3" key="2">
    <citation type="submission" date="2015-01" db="EMBL/GenBank/DDBJ databases">
        <title>Evolutionary Origins and Diversification of the Mycorrhizal Mutualists.</title>
        <authorList>
            <consortium name="DOE Joint Genome Institute"/>
            <consortium name="Mycorrhizal Genomics Consortium"/>
            <person name="Kohler A."/>
            <person name="Kuo A."/>
            <person name="Nagy L.G."/>
            <person name="Floudas D."/>
            <person name="Copeland A."/>
            <person name="Barry K.W."/>
            <person name="Cichocki N."/>
            <person name="Veneault-Fourrey C."/>
            <person name="LaButti K."/>
            <person name="Lindquist E.A."/>
            <person name="Lipzen A."/>
            <person name="Lundell T."/>
            <person name="Morin E."/>
            <person name="Murat C."/>
            <person name="Riley R."/>
            <person name="Ohm R."/>
            <person name="Sun H."/>
            <person name="Tunlid A."/>
            <person name="Henrissat B."/>
            <person name="Grigoriev I.V."/>
            <person name="Hibbett D.S."/>
            <person name="Martin F."/>
        </authorList>
    </citation>
    <scope>NUCLEOTIDE SEQUENCE [LARGE SCALE GENOMIC DNA]</scope>
    <source>
        <strain evidence="3">441</strain>
    </source>
</reference>
<dbReference type="Proteomes" id="UP000054018">
    <property type="component" value="Unassembled WGS sequence"/>
</dbReference>
<feature type="domain" description="Protein kinase" evidence="1">
    <location>
        <begin position="1"/>
        <end position="161"/>
    </location>
</feature>
<dbReference type="InterPro" id="IPR040976">
    <property type="entry name" value="Pkinase_fungal"/>
</dbReference>
<organism evidence="2 3">
    <name type="scientific">Pisolithus microcarpus 441</name>
    <dbReference type="NCBI Taxonomy" id="765257"/>
    <lineage>
        <taxon>Eukaryota</taxon>
        <taxon>Fungi</taxon>
        <taxon>Dikarya</taxon>
        <taxon>Basidiomycota</taxon>
        <taxon>Agaricomycotina</taxon>
        <taxon>Agaricomycetes</taxon>
        <taxon>Agaricomycetidae</taxon>
        <taxon>Boletales</taxon>
        <taxon>Sclerodermatineae</taxon>
        <taxon>Pisolithaceae</taxon>
        <taxon>Pisolithus</taxon>
    </lineage>
</organism>
<gene>
    <name evidence="2" type="ORF">PISMIDRAFT_117779</name>
</gene>
<reference evidence="2 3" key="1">
    <citation type="submission" date="2014-04" db="EMBL/GenBank/DDBJ databases">
        <authorList>
            <consortium name="DOE Joint Genome Institute"/>
            <person name="Kuo A."/>
            <person name="Kohler A."/>
            <person name="Costa M.D."/>
            <person name="Nagy L.G."/>
            <person name="Floudas D."/>
            <person name="Copeland A."/>
            <person name="Barry K.W."/>
            <person name="Cichocki N."/>
            <person name="Veneault-Fourrey C."/>
            <person name="LaButti K."/>
            <person name="Lindquist E.A."/>
            <person name="Lipzen A."/>
            <person name="Lundell T."/>
            <person name="Morin E."/>
            <person name="Murat C."/>
            <person name="Sun H."/>
            <person name="Tunlid A."/>
            <person name="Henrissat B."/>
            <person name="Grigoriev I.V."/>
            <person name="Hibbett D.S."/>
            <person name="Martin F."/>
            <person name="Nordberg H.P."/>
            <person name="Cantor M.N."/>
            <person name="Hua S.X."/>
        </authorList>
    </citation>
    <scope>NUCLEOTIDE SEQUENCE [LARGE SCALE GENOMIC DNA]</scope>
    <source>
        <strain evidence="2 3">441</strain>
    </source>
</reference>
<dbReference type="InterPro" id="IPR011009">
    <property type="entry name" value="Kinase-like_dom_sf"/>
</dbReference>
<protein>
    <recommendedName>
        <fullName evidence="1">Protein kinase domain-containing protein</fullName>
    </recommendedName>
</protein>
<sequence>IHHRIHYRLVFKELCEPIHDLKRLDTVFKVLMDIHKALELLHSISWVHHDLSTGNVLYFSGMGKLADLEYAKHINSSITHEVRTGMLEFMANEVEAQKYLFGLVTVKAPGEDCNLLFKFNPLHDMESLWWIAMWTLYYHVDQEGGQPSSEQITQFHKLFPG</sequence>
<evidence type="ECO:0000313" key="3">
    <source>
        <dbReference type="Proteomes" id="UP000054018"/>
    </source>
</evidence>
<dbReference type="Pfam" id="PF17667">
    <property type="entry name" value="Pkinase_fungal"/>
    <property type="match status" value="1"/>
</dbReference>
<proteinExistence type="predicted"/>
<accession>A0A0C9YV58</accession>
<dbReference type="InterPro" id="IPR000719">
    <property type="entry name" value="Prot_kinase_dom"/>
</dbReference>
<dbReference type="Gene3D" id="1.10.510.10">
    <property type="entry name" value="Transferase(Phosphotransferase) domain 1"/>
    <property type="match status" value="1"/>
</dbReference>
<dbReference type="PROSITE" id="PS50011">
    <property type="entry name" value="PROTEIN_KINASE_DOM"/>
    <property type="match status" value="1"/>
</dbReference>
<dbReference type="OrthoDB" id="3266921at2759"/>
<dbReference type="AlphaFoldDB" id="A0A0C9YV58"/>
<dbReference type="STRING" id="765257.A0A0C9YV58"/>